<evidence type="ECO:0000313" key="3">
    <source>
        <dbReference type="Proteomes" id="UP000054092"/>
    </source>
</evidence>
<dbReference type="Proteomes" id="UP000054092">
    <property type="component" value="Unassembled WGS sequence"/>
</dbReference>
<protein>
    <submittedName>
        <fullName evidence="2">Thrombospondin type 3 repeat protein</fullName>
    </submittedName>
</protein>
<evidence type="ECO:0000313" key="2">
    <source>
        <dbReference type="EMBL" id="KUK78026.1"/>
    </source>
</evidence>
<comment type="caution">
    <text evidence="2">The sequence shown here is derived from an EMBL/GenBank/DDBJ whole genome shotgun (WGS) entry which is preliminary data.</text>
</comment>
<accession>A0A117M0S0</accession>
<gene>
    <name evidence="2" type="ORF">XD94_1867</name>
</gene>
<feature type="region of interest" description="Disordered" evidence="1">
    <location>
        <begin position="41"/>
        <end position="60"/>
    </location>
</feature>
<dbReference type="AlphaFoldDB" id="A0A117M0S0"/>
<organism evidence="2 3">
    <name type="scientific">Mesotoga prima</name>
    <dbReference type="NCBI Taxonomy" id="1184387"/>
    <lineage>
        <taxon>Bacteria</taxon>
        <taxon>Thermotogati</taxon>
        <taxon>Thermotogota</taxon>
        <taxon>Thermotogae</taxon>
        <taxon>Kosmotogales</taxon>
        <taxon>Kosmotogaceae</taxon>
        <taxon>Mesotoga</taxon>
    </lineage>
</organism>
<evidence type="ECO:0000256" key="1">
    <source>
        <dbReference type="SAM" id="MobiDB-lite"/>
    </source>
</evidence>
<name>A0A117M0S0_9BACT</name>
<feature type="region of interest" description="Disordered" evidence="1">
    <location>
        <begin position="77"/>
        <end position="127"/>
    </location>
</feature>
<dbReference type="PATRIC" id="fig|1184387.3.peg.353"/>
<dbReference type="EMBL" id="LGGP01000425">
    <property type="protein sequence ID" value="KUK78026.1"/>
    <property type="molecule type" value="Genomic_DNA"/>
</dbReference>
<sequence>MTLAVGYGARQMKRVQDVAACENFVDEDGDGVNDNCPVDGEKVYMNRRGPAGKDVEGGFGTRTMQRLQDPTTCENFVDANEDGINDNCPNGGERLMENKSAQDGTGYRYGVSGEKGPGRGKGFGKTR</sequence>
<reference evidence="3" key="1">
    <citation type="journal article" date="2015" name="MBio">
        <title>Genome-Resolved Metagenomic Analysis Reveals Roles for Candidate Phyla and Other Microbial Community Members in Biogeochemical Transformations in Oil Reservoirs.</title>
        <authorList>
            <person name="Hu P."/>
            <person name="Tom L."/>
            <person name="Singh A."/>
            <person name="Thomas B.C."/>
            <person name="Baker B.J."/>
            <person name="Piceno Y.M."/>
            <person name="Andersen G.L."/>
            <person name="Banfield J.F."/>
        </authorList>
    </citation>
    <scope>NUCLEOTIDE SEQUENCE [LARGE SCALE GENOMIC DNA]</scope>
</reference>
<proteinExistence type="predicted"/>